<keyword evidence="3" id="KW-1185">Reference proteome</keyword>
<dbReference type="VEuPathDB" id="FungiDB:BD410DRAFT_782936"/>
<evidence type="ECO:0000256" key="1">
    <source>
        <dbReference type="SAM" id="MobiDB-lite"/>
    </source>
</evidence>
<dbReference type="Gene3D" id="1.20.1280.50">
    <property type="match status" value="1"/>
</dbReference>
<dbReference type="Gene3D" id="3.80.10.10">
    <property type="entry name" value="Ribonuclease Inhibitor"/>
    <property type="match status" value="1"/>
</dbReference>
<dbReference type="InterPro" id="IPR032675">
    <property type="entry name" value="LRR_dom_sf"/>
</dbReference>
<gene>
    <name evidence="2" type="ORF">BD410DRAFT_782936</name>
</gene>
<evidence type="ECO:0000313" key="2">
    <source>
        <dbReference type="EMBL" id="TDL26852.1"/>
    </source>
</evidence>
<name>A0A4Y7QIB2_9AGAM</name>
<dbReference type="OrthoDB" id="3357519at2759"/>
<dbReference type="STRING" id="50990.A0A4Y7QIB2"/>
<dbReference type="EMBL" id="ML170160">
    <property type="protein sequence ID" value="TDL26852.1"/>
    <property type="molecule type" value="Genomic_DNA"/>
</dbReference>
<protein>
    <submittedName>
        <fullName evidence="2">Uncharacterized protein</fullName>
    </submittedName>
</protein>
<proteinExistence type="predicted"/>
<feature type="region of interest" description="Disordered" evidence="1">
    <location>
        <begin position="1"/>
        <end position="22"/>
    </location>
</feature>
<organism evidence="2 3">
    <name type="scientific">Rickenella mellea</name>
    <dbReference type="NCBI Taxonomy" id="50990"/>
    <lineage>
        <taxon>Eukaryota</taxon>
        <taxon>Fungi</taxon>
        <taxon>Dikarya</taxon>
        <taxon>Basidiomycota</taxon>
        <taxon>Agaricomycotina</taxon>
        <taxon>Agaricomycetes</taxon>
        <taxon>Hymenochaetales</taxon>
        <taxon>Rickenellaceae</taxon>
        <taxon>Rickenella</taxon>
    </lineage>
</organism>
<dbReference type="AlphaFoldDB" id="A0A4Y7QIB2"/>
<evidence type="ECO:0000313" key="3">
    <source>
        <dbReference type="Proteomes" id="UP000294933"/>
    </source>
</evidence>
<sequence length="537" mass="60155">MTESTEDMVANLANNNGQHPNNAVSLVKEKTVVLQIPSSESIRTKVALQDQKELNGVTTPLESTLARARLDNSNSIVASIPDEVLSEIFVHCLPSSQSNYLKDRPPVPSVQSAPLLLTRVCRRWADVALSTHHLWAGMTFTKKLCDGKYDQIMKAVEEWIGRSGACPLSFDFYCGSDSKDEAAINKLAHVIIPHSHRWRSIGGYLPSSVLAQVLSKISDGVPLLEMLGVSDSEWPSIGDGIVHMFPSRTVDISFAPRLNKFCSENIHLAFNGAILRNIRTIEIGRSQYDRVTPTLEDVWSCLQHCPNLRSLEFFATISSRGNLNLRPDMLQVAALQTFLIYTSADPGPLLDRVTSPALKKFHLSFFGEKRAGQIAQVPWHNIDNLLERSRPPLQELTLNTYHIGMSEDILLSCLRRMPDIKKLYICVGSKPILTDYFLHMMTIKLEAGHHHSPDRCHHLCPRLQNLSVEVGLFTADAMVEMILSRRVKPSGKNSCRHRTIKRLSLVCCEFEGRSFREDDPALRQCIEGGVKISILNY</sequence>
<dbReference type="Proteomes" id="UP000294933">
    <property type="component" value="Unassembled WGS sequence"/>
</dbReference>
<feature type="compositionally biased region" description="Polar residues" evidence="1">
    <location>
        <begin position="12"/>
        <end position="22"/>
    </location>
</feature>
<reference evidence="2 3" key="1">
    <citation type="submission" date="2018-06" db="EMBL/GenBank/DDBJ databases">
        <title>A transcriptomic atlas of mushroom development highlights an independent origin of complex multicellularity.</title>
        <authorList>
            <consortium name="DOE Joint Genome Institute"/>
            <person name="Krizsan K."/>
            <person name="Almasi E."/>
            <person name="Merenyi Z."/>
            <person name="Sahu N."/>
            <person name="Viragh M."/>
            <person name="Koszo T."/>
            <person name="Mondo S."/>
            <person name="Kiss B."/>
            <person name="Balint B."/>
            <person name="Kues U."/>
            <person name="Barry K."/>
            <person name="Hegedus J.C."/>
            <person name="Henrissat B."/>
            <person name="Johnson J."/>
            <person name="Lipzen A."/>
            <person name="Ohm R."/>
            <person name="Nagy I."/>
            <person name="Pangilinan J."/>
            <person name="Yan J."/>
            <person name="Xiong Y."/>
            <person name="Grigoriev I.V."/>
            <person name="Hibbett D.S."/>
            <person name="Nagy L.G."/>
        </authorList>
    </citation>
    <scope>NUCLEOTIDE SEQUENCE [LARGE SCALE GENOMIC DNA]</scope>
    <source>
        <strain evidence="2 3">SZMC22713</strain>
    </source>
</reference>
<dbReference type="SUPFAM" id="SSF52047">
    <property type="entry name" value="RNI-like"/>
    <property type="match status" value="1"/>
</dbReference>
<accession>A0A4Y7QIB2</accession>